<gene>
    <name evidence="1" type="ORF">MNEG_9190</name>
</gene>
<sequence length="76" mass="8740">MGAMVEAARGTGLSVRRVRDIGPDYAITLRAWRAAWEREKEAVLSLGYSQRFWLKYQFYFAYCEAAFDAKDVSPLI</sequence>
<accession>A0A0D2M5N9</accession>
<dbReference type="EMBL" id="KK102068">
    <property type="protein sequence ID" value="KIY98774.1"/>
    <property type="molecule type" value="Genomic_DNA"/>
</dbReference>
<evidence type="ECO:0000313" key="1">
    <source>
        <dbReference type="EMBL" id="KIY98774.1"/>
    </source>
</evidence>
<name>A0A0D2M5N9_9CHLO</name>
<dbReference type="Pfam" id="PF02353">
    <property type="entry name" value="CMAS"/>
    <property type="match status" value="1"/>
</dbReference>
<dbReference type="Gene3D" id="3.40.50.150">
    <property type="entry name" value="Vaccinia Virus protein VP39"/>
    <property type="match status" value="1"/>
</dbReference>
<dbReference type="RefSeq" id="XP_013897794.1">
    <property type="nucleotide sequence ID" value="XM_014042340.1"/>
</dbReference>
<dbReference type="OrthoDB" id="10266980at2759"/>
<dbReference type="InterPro" id="IPR029063">
    <property type="entry name" value="SAM-dependent_MTases_sf"/>
</dbReference>
<proteinExistence type="predicted"/>
<keyword evidence="2" id="KW-1185">Reference proteome</keyword>
<evidence type="ECO:0000313" key="2">
    <source>
        <dbReference type="Proteomes" id="UP000054498"/>
    </source>
</evidence>
<dbReference type="SUPFAM" id="SSF53335">
    <property type="entry name" value="S-adenosyl-L-methionine-dependent methyltransferases"/>
    <property type="match status" value="1"/>
</dbReference>
<protein>
    <submittedName>
        <fullName evidence="1">Cyclopropane fatty acid synthase</fullName>
    </submittedName>
</protein>
<dbReference type="AlphaFoldDB" id="A0A0D2M5N9"/>
<dbReference type="PANTHER" id="PTHR43667">
    <property type="entry name" value="CYCLOPROPANE-FATTY-ACYL-PHOSPHOLIPID SYNTHASE"/>
    <property type="match status" value="1"/>
</dbReference>
<reference evidence="1 2" key="1">
    <citation type="journal article" date="2013" name="BMC Genomics">
        <title>Reconstruction of the lipid metabolism for the microalga Monoraphidium neglectum from its genome sequence reveals characteristics suitable for biofuel production.</title>
        <authorList>
            <person name="Bogen C."/>
            <person name="Al-Dilaimi A."/>
            <person name="Albersmeier A."/>
            <person name="Wichmann J."/>
            <person name="Grundmann M."/>
            <person name="Rupp O."/>
            <person name="Lauersen K.J."/>
            <person name="Blifernez-Klassen O."/>
            <person name="Kalinowski J."/>
            <person name="Goesmann A."/>
            <person name="Mussgnug J.H."/>
            <person name="Kruse O."/>
        </authorList>
    </citation>
    <scope>NUCLEOTIDE SEQUENCE [LARGE SCALE GENOMIC DNA]</scope>
    <source>
        <strain evidence="1 2">SAG 48.87</strain>
    </source>
</reference>
<dbReference type="KEGG" id="mng:MNEG_9190"/>
<dbReference type="PANTHER" id="PTHR43667:SF2">
    <property type="entry name" value="FATTY ACID C-METHYL TRANSFERASE"/>
    <property type="match status" value="1"/>
</dbReference>
<dbReference type="Proteomes" id="UP000054498">
    <property type="component" value="Unassembled WGS sequence"/>
</dbReference>
<dbReference type="STRING" id="145388.A0A0D2M5N9"/>
<dbReference type="GeneID" id="25742065"/>
<dbReference type="InterPro" id="IPR050723">
    <property type="entry name" value="CFA/CMAS"/>
</dbReference>
<organism evidence="1 2">
    <name type="scientific">Monoraphidium neglectum</name>
    <dbReference type="NCBI Taxonomy" id="145388"/>
    <lineage>
        <taxon>Eukaryota</taxon>
        <taxon>Viridiplantae</taxon>
        <taxon>Chlorophyta</taxon>
        <taxon>core chlorophytes</taxon>
        <taxon>Chlorophyceae</taxon>
        <taxon>CS clade</taxon>
        <taxon>Sphaeropleales</taxon>
        <taxon>Selenastraceae</taxon>
        <taxon>Monoraphidium</taxon>
    </lineage>
</organism>